<feature type="transmembrane region" description="Helical" evidence="11">
    <location>
        <begin position="552"/>
        <end position="575"/>
    </location>
</feature>
<dbReference type="PROSITE" id="PS51450">
    <property type="entry name" value="LRR"/>
    <property type="match status" value="1"/>
</dbReference>
<evidence type="ECO:0000256" key="7">
    <source>
        <dbReference type="ARBA" id="ARBA00022989"/>
    </source>
</evidence>
<dbReference type="Pfam" id="PF13676">
    <property type="entry name" value="TIR_2"/>
    <property type="match status" value="1"/>
</dbReference>
<accession>A0AAN8FZZ7</accession>
<dbReference type="SMART" id="SM00255">
    <property type="entry name" value="TIR"/>
    <property type="match status" value="1"/>
</dbReference>
<keyword evidence="6" id="KW-0677">Repeat</keyword>
<evidence type="ECO:0000256" key="10">
    <source>
        <dbReference type="ARBA" id="ARBA00023180"/>
    </source>
</evidence>
<evidence type="ECO:0000313" key="15">
    <source>
        <dbReference type="Proteomes" id="UP001347796"/>
    </source>
</evidence>
<dbReference type="GO" id="GO:0006955">
    <property type="term" value="P:immune response"/>
    <property type="evidence" value="ECO:0007669"/>
    <property type="project" value="InterPro"/>
</dbReference>
<dbReference type="PROSITE" id="PS50104">
    <property type="entry name" value="TIR"/>
    <property type="match status" value="1"/>
</dbReference>
<proteinExistence type="inferred from homology"/>
<dbReference type="EMBL" id="JAZGQO010000025">
    <property type="protein sequence ID" value="KAK6165158.1"/>
    <property type="molecule type" value="Genomic_DNA"/>
</dbReference>
<dbReference type="Gene3D" id="3.80.10.10">
    <property type="entry name" value="Ribonuclease Inhibitor"/>
    <property type="match status" value="3"/>
</dbReference>
<dbReference type="AlphaFoldDB" id="A0AAN8FZZ7"/>
<keyword evidence="4 11" id="KW-0812">Transmembrane</keyword>
<evidence type="ECO:0000256" key="4">
    <source>
        <dbReference type="ARBA" id="ARBA00022692"/>
    </source>
</evidence>
<comment type="subcellular location">
    <subcellularLocation>
        <location evidence="1">Membrane</location>
        <topology evidence="1">Single-pass type I membrane protein</topology>
    </subcellularLocation>
</comment>
<reference evidence="14 15" key="1">
    <citation type="submission" date="2024-01" db="EMBL/GenBank/DDBJ databases">
        <title>The genome of the rayed Mediterranean limpet Patella caerulea (Linnaeus, 1758).</title>
        <authorList>
            <person name="Anh-Thu Weber A."/>
            <person name="Halstead-Nussloch G."/>
        </authorList>
    </citation>
    <scope>NUCLEOTIDE SEQUENCE [LARGE SCALE GENOMIC DNA]</scope>
    <source>
        <strain evidence="14">AATW-2023a</strain>
        <tissue evidence="14">Whole specimen</tissue>
    </source>
</reference>
<keyword evidence="3" id="KW-0433">Leucine-rich repeat</keyword>
<evidence type="ECO:0000259" key="13">
    <source>
        <dbReference type="PROSITE" id="PS50104"/>
    </source>
</evidence>
<evidence type="ECO:0000313" key="14">
    <source>
        <dbReference type="EMBL" id="KAK6165158.1"/>
    </source>
</evidence>
<evidence type="ECO:0000256" key="1">
    <source>
        <dbReference type="ARBA" id="ARBA00004479"/>
    </source>
</evidence>
<protein>
    <recommendedName>
        <fullName evidence="13">TIR domain-containing protein</fullName>
    </recommendedName>
</protein>
<dbReference type="InterPro" id="IPR035897">
    <property type="entry name" value="Toll_tir_struct_dom_sf"/>
</dbReference>
<keyword evidence="15" id="KW-1185">Reference proteome</keyword>
<dbReference type="SUPFAM" id="SSF52200">
    <property type="entry name" value="Toll/Interleukin receptor TIR domain"/>
    <property type="match status" value="1"/>
</dbReference>
<evidence type="ECO:0000256" key="12">
    <source>
        <dbReference type="SAM" id="SignalP"/>
    </source>
</evidence>
<name>A0AAN8FZZ7_PATCE</name>
<dbReference type="InterPro" id="IPR026906">
    <property type="entry name" value="LRR_5"/>
</dbReference>
<evidence type="ECO:0000256" key="2">
    <source>
        <dbReference type="ARBA" id="ARBA00009634"/>
    </source>
</evidence>
<evidence type="ECO:0000256" key="5">
    <source>
        <dbReference type="ARBA" id="ARBA00022729"/>
    </source>
</evidence>
<evidence type="ECO:0000256" key="11">
    <source>
        <dbReference type="SAM" id="Phobius"/>
    </source>
</evidence>
<organism evidence="14 15">
    <name type="scientific">Patella caerulea</name>
    <name type="common">Rayed Mediterranean limpet</name>
    <dbReference type="NCBI Taxonomy" id="87958"/>
    <lineage>
        <taxon>Eukaryota</taxon>
        <taxon>Metazoa</taxon>
        <taxon>Spiralia</taxon>
        <taxon>Lophotrochozoa</taxon>
        <taxon>Mollusca</taxon>
        <taxon>Gastropoda</taxon>
        <taxon>Patellogastropoda</taxon>
        <taxon>Patelloidea</taxon>
        <taxon>Patellidae</taxon>
        <taxon>Patella</taxon>
    </lineage>
</organism>
<dbReference type="SUPFAM" id="SSF52058">
    <property type="entry name" value="L domain-like"/>
    <property type="match status" value="1"/>
</dbReference>
<dbReference type="PANTHER" id="PTHR24365">
    <property type="entry name" value="TOLL-LIKE RECEPTOR"/>
    <property type="match status" value="1"/>
</dbReference>
<keyword evidence="10" id="KW-0325">Glycoprotein</keyword>
<dbReference type="SMART" id="SM00369">
    <property type="entry name" value="LRR_TYP"/>
    <property type="match status" value="6"/>
</dbReference>
<dbReference type="Proteomes" id="UP001347796">
    <property type="component" value="Unassembled WGS sequence"/>
</dbReference>
<dbReference type="Pfam" id="PF13306">
    <property type="entry name" value="LRR_5"/>
    <property type="match status" value="1"/>
</dbReference>
<sequence>MFYNIVLSVLIFDSAIRGVHSHPEQTFEKTRMTTNQTVSRNGVYSRGDSFDTENLDTRFGHSGGKRRCKTKKSFSKYHPCGNQLCLCNRYVAVCRNNSLFEYIPKLPSNIRRLHLICTALPVINNSTFSNVSSLTHLYLVETHIRHCEPNAFSKLSKLQSLRIGYNKFTPDNLKRCLTSVTSRNLRTLALYAVYINGTFSGSKIFSGMSNSPVQNIIMDRTYIDTYSIDDFSPLKHMRNLSLQGCWITATVFEGTSNLTTLWLSENALVKFPPFCNQTTFPKIKELFMDGNFIRYFGAFELDCMTSLERFSISFNPLAYLEPNTFSGLPRLNTIFMRNNYGSSFRIRKHAFNSSRLINLHLGIYEIHAPHMSQQAFNSCNKLEKLDLSMSRFENKEEAYFDVMFAGLTNLKDLNLSGTGIGFLPAVIPRVMQHLETLDVSHNQISWWATEYFRNLNSLKTLIMASNQIDTIHRFSFSSGRIQSLSKIDLSYNPYSCSCENLLWFSKLLKTKKATNKFMNYPSGYLCSAPSALEGKKVIDTPISHRYCLLTPVISLVITSVSVGLLLLIFTLSMVYRHRWHLRYFVYMLRYYHIRFQRLVNDGCNYRYDIYLSCSEEDVDFILENILPRLEHELNLRVFIPQRDGIGNKIDGIIENMDASRRVILCISDTFAADHYCEFETSLAYERVLNERRDLVIVILLEEIKVVNVTKTLHRILTVDEYIPWDCSEQGVNMFWLRLIQHLDYTDEPRP</sequence>
<evidence type="ECO:0000256" key="6">
    <source>
        <dbReference type="ARBA" id="ARBA00022737"/>
    </source>
</evidence>
<feature type="signal peptide" evidence="12">
    <location>
        <begin position="1"/>
        <end position="21"/>
    </location>
</feature>
<comment type="similarity">
    <text evidence="2">Belongs to the Toll-like receptor family.</text>
</comment>
<dbReference type="PIRSF" id="PIRSF037595">
    <property type="entry name" value="Toll-like_receptor"/>
    <property type="match status" value="1"/>
</dbReference>
<feature type="chain" id="PRO_5042834787" description="TIR domain-containing protein" evidence="12">
    <location>
        <begin position="22"/>
        <end position="750"/>
    </location>
</feature>
<dbReference type="InterPro" id="IPR001611">
    <property type="entry name" value="Leu-rich_rpt"/>
</dbReference>
<comment type="caution">
    <text evidence="14">The sequence shown here is derived from an EMBL/GenBank/DDBJ whole genome shotgun (WGS) entry which is preliminary data.</text>
</comment>
<dbReference type="PANTHER" id="PTHR24365:SF541">
    <property type="entry name" value="PROTEIN TOLL-RELATED"/>
    <property type="match status" value="1"/>
</dbReference>
<keyword evidence="5 12" id="KW-0732">Signal</keyword>
<dbReference type="Gene3D" id="3.40.50.10140">
    <property type="entry name" value="Toll/interleukin-1 receptor homology (TIR) domain"/>
    <property type="match status" value="1"/>
</dbReference>
<dbReference type="Pfam" id="PF13855">
    <property type="entry name" value="LRR_8"/>
    <property type="match status" value="2"/>
</dbReference>
<keyword evidence="9" id="KW-0675">Receptor</keyword>
<dbReference type="InterPro" id="IPR032675">
    <property type="entry name" value="LRR_dom_sf"/>
</dbReference>
<gene>
    <name evidence="14" type="ORF">SNE40_023602</name>
</gene>
<evidence type="ECO:0000256" key="9">
    <source>
        <dbReference type="ARBA" id="ARBA00023170"/>
    </source>
</evidence>
<dbReference type="InterPro" id="IPR000157">
    <property type="entry name" value="TIR_dom"/>
</dbReference>
<dbReference type="GO" id="GO:0005886">
    <property type="term" value="C:plasma membrane"/>
    <property type="evidence" value="ECO:0007669"/>
    <property type="project" value="TreeGrafter"/>
</dbReference>
<feature type="domain" description="TIR" evidence="13">
    <location>
        <begin position="605"/>
        <end position="742"/>
    </location>
</feature>
<dbReference type="GO" id="GO:0002224">
    <property type="term" value="P:toll-like receptor signaling pathway"/>
    <property type="evidence" value="ECO:0007669"/>
    <property type="project" value="InterPro"/>
</dbReference>
<keyword evidence="7 11" id="KW-1133">Transmembrane helix</keyword>
<dbReference type="InterPro" id="IPR003591">
    <property type="entry name" value="Leu-rich_rpt_typical-subtyp"/>
</dbReference>
<evidence type="ECO:0000256" key="3">
    <source>
        <dbReference type="ARBA" id="ARBA00022614"/>
    </source>
</evidence>
<keyword evidence="8 11" id="KW-0472">Membrane</keyword>
<evidence type="ECO:0000256" key="8">
    <source>
        <dbReference type="ARBA" id="ARBA00023136"/>
    </source>
</evidence>
<dbReference type="InterPro" id="IPR017241">
    <property type="entry name" value="Toll-like_receptor"/>
</dbReference>
<dbReference type="GO" id="GO:0004888">
    <property type="term" value="F:transmembrane signaling receptor activity"/>
    <property type="evidence" value="ECO:0007669"/>
    <property type="project" value="InterPro"/>
</dbReference>